<dbReference type="STRING" id="573570.F7310_03960"/>
<evidence type="ECO:0000313" key="1">
    <source>
        <dbReference type="EMBL" id="API86560.1"/>
    </source>
</evidence>
<dbReference type="KEGG" id="frx:F7310_03960"/>
<dbReference type="AlphaFoldDB" id="A0A1L4BRT9"/>
<evidence type="ECO:0008006" key="3">
    <source>
        <dbReference type="Google" id="ProtNLM"/>
    </source>
</evidence>
<dbReference type="EMBL" id="CP016796">
    <property type="protein sequence ID" value="API86560.1"/>
    <property type="molecule type" value="Genomic_DNA"/>
</dbReference>
<proteinExistence type="predicted"/>
<evidence type="ECO:0000313" key="2">
    <source>
        <dbReference type="Proteomes" id="UP000184222"/>
    </source>
</evidence>
<gene>
    <name evidence="1" type="ORF">F7310_03960</name>
</gene>
<protein>
    <recommendedName>
        <fullName evidence="3">SH3b domain-containing protein</fullName>
    </recommendedName>
</protein>
<sequence length="184" mass="21333">MMYNRNKRFEKGYVMKKIILTISFLVFGASLGLAMSSDKAATDVTKQQQVAKSKCTKNKDHHKLVDIYTDEDTSSKVTGKITLKNQDNYNIFYCKNTGWCEVVNKTDGKTGWIGLDQLKQAQQKYANYMQTKDTVRKLVEYVNVQDQKIAQLHAMMQQMQKQFAVVLQKQQAQINQLNQAYYYQ</sequence>
<organism evidence="1 2">
    <name type="scientific">Francisella uliginis</name>
    <dbReference type="NCBI Taxonomy" id="573570"/>
    <lineage>
        <taxon>Bacteria</taxon>
        <taxon>Pseudomonadati</taxon>
        <taxon>Pseudomonadota</taxon>
        <taxon>Gammaproteobacteria</taxon>
        <taxon>Thiotrichales</taxon>
        <taxon>Francisellaceae</taxon>
        <taxon>Francisella</taxon>
    </lineage>
</organism>
<name>A0A1L4BRT9_9GAMM</name>
<keyword evidence="2" id="KW-1185">Reference proteome</keyword>
<dbReference type="RefSeq" id="WP_072711947.1">
    <property type="nucleotide sequence ID" value="NZ_CP016796.1"/>
</dbReference>
<accession>A0A1L4BRT9</accession>
<dbReference type="Proteomes" id="UP000184222">
    <property type="component" value="Chromosome"/>
</dbReference>
<reference evidence="1 2" key="1">
    <citation type="journal article" date="2016" name="Appl. Environ. Microbiol.">
        <title>Whole genome relationships among Francisella bacteria of diverse origin define new species and provide specific regions for detection.</title>
        <authorList>
            <person name="Challacombe J.F."/>
            <person name="Petersen J.M."/>
            <person name="Gallegos-Graves V."/>
            <person name="Hodge D."/>
            <person name="Pillai S."/>
            <person name="Kuske C.R."/>
        </authorList>
    </citation>
    <scope>NUCLEOTIDE SEQUENCE [LARGE SCALE GENOMIC DNA]</scope>
    <source>
        <strain evidence="2">TX07-7310</strain>
    </source>
</reference>